<feature type="active site" description="Proton donor" evidence="3">
    <location>
        <position position="329"/>
    </location>
</feature>
<feature type="active site" description="Nucleophile" evidence="3">
    <location>
        <position position="204"/>
    </location>
</feature>
<dbReference type="GO" id="GO:0097176">
    <property type="term" value="P:epoxide metabolic process"/>
    <property type="evidence" value="ECO:0007669"/>
    <property type="project" value="TreeGrafter"/>
</dbReference>
<accession>A0A6A5T8M1</accession>
<dbReference type="InterPro" id="IPR029058">
    <property type="entry name" value="AB_hydrolase_fold"/>
</dbReference>
<dbReference type="EMBL" id="ML977046">
    <property type="protein sequence ID" value="KAF1948921.1"/>
    <property type="molecule type" value="Genomic_DNA"/>
</dbReference>
<name>A0A6A5T8M1_9PLEO</name>
<dbReference type="GO" id="GO:0004301">
    <property type="term" value="F:epoxide hydrolase activity"/>
    <property type="evidence" value="ECO:0007669"/>
    <property type="project" value="TreeGrafter"/>
</dbReference>
<evidence type="ECO:0000256" key="1">
    <source>
        <dbReference type="ARBA" id="ARBA00010088"/>
    </source>
</evidence>
<organism evidence="5 6">
    <name type="scientific">Byssothecium circinans</name>
    <dbReference type="NCBI Taxonomy" id="147558"/>
    <lineage>
        <taxon>Eukaryota</taxon>
        <taxon>Fungi</taxon>
        <taxon>Dikarya</taxon>
        <taxon>Ascomycota</taxon>
        <taxon>Pezizomycotina</taxon>
        <taxon>Dothideomycetes</taxon>
        <taxon>Pleosporomycetidae</taxon>
        <taxon>Pleosporales</taxon>
        <taxon>Massarineae</taxon>
        <taxon>Massarinaceae</taxon>
        <taxon>Byssothecium</taxon>
    </lineage>
</organism>
<protein>
    <submittedName>
        <fullName evidence="5">Alpha/beta-hydrolase</fullName>
    </submittedName>
</protein>
<dbReference type="InterPro" id="IPR016292">
    <property type="entry name" value="Epoxide_hydrolase"/>
</dbReference>
<dbReference type="Proteomes" id="UP000800035">
    <property type="component" value="Unassembled WGS sequence"/>
</dbReference>
<keyword evidence="2 5" id="KW-0378">Hydrolase</keyword>
<dbReference type="SUPFAM" id="SSF53474">
    <property type="entry name" value="alpha/beta-Hydrolases"/>
    <property type="match status" value="1"/>
</dbReference>
<feature type="domain" description="Epoxide hydrolase N-terminal" evidence="4">
    <location>
        <begin position="18"/>
        <end position="135"/>
    </location>
</feature>
<feature type="active site" description="Proton acceptor" evidence="3">
    <location>
        <position position="389"/>
    </location>
</feature>
<dbReference type="AlphaFoldDB" id="A0A6A5T8M1"/>
<gene>
    <name evidence="5" type="ORF">CC80DRAFT_497911</name>
</gene>
<evidence type="ECO:0000256" key="2">
    <source>
        <dbReference type="ARBA" id="ARBA00022801"/>
    </source>
</evidence>
<dbReference type="PANTHER" id="PTHR21661">
    <property type="entry name" value="EPOXIDE HYDROLASE 1-RELATED"/>
    <property type="match status" value="1"/>
</dbReference>
<dbReference type="Pfam" id="PF06441">
    <property type="entry name" value="EHN"/>
    <property type="match status" value="1"/>
</dbReference>
<dbReference type="OrthoDB" id="7130006at2759"/>
<proteinExistence type="inferred from homology"/>
<reference evidence="5" key="1">
    <citation type="journal article" date="2020" name="Stud. Mycol.">
        <title>101 Dothideomycetes genomes: a test case for predicting lifestyles and emergence of pathogens.</title>
        <authorList>
            <person name="Haridas S."/>
            <person name="Albert R."/>
            <person name="Binder M."/>
            <person name="Bloem J."/>
            <person name="Labutti K."/>
            <person name="Salamov A."/>
            <person name="Andreopoulos B."/>
            <person name="Baker S."/>
            <person name="Barry K."/>
            <person name="Bills G."/>
            <person name="Bluhm B."/>
            <person name="Cannon C."/>
            <person name="Castanera R."/>
            <person name="Culley D."/>
            <person name="Daum C."/>
            <person name="Ezra D."/>
            <person name="Gonzalez J."/>
            <person name="Henrissat B."/>
            <person name="Kuo A."/>
            <person name="Liang C."/>
            <person name="Lipzen A."/>
            <person name="Lutzoni F."/>
            <person name="Magnuson J."/>
            <person name="Mondo S."/>
            <person name="Nolan M."/>
            <person name="Ohm R."/>
            <person name="Pangilinan J."/>
            <person name="Park H.-J."/>
            <person name="Ramirez L."/>
            <person name="Alfaro M."/>
            <person name="Sun H."/>
            <person name="Tritt A."/>
            <person name="Yoshinaga Y."/>
            <person name="Zwiers L.-H."/>
            <person name="Turgeon B."/>
            <person name="Goodwin S."/>
            <person name="Spatafora J."/>
            <person name="Crous P."/>
            <person name="Grigoriev I."/>
        </authorList>
    </citation>
    <scope>NUCLEOTIDE SEQUENCE</scope>
    <source>
        <strain evidence="5">CBS 675.92</strain>
    </source>
</reference>
<keyword evidence="6" id="KW-1185">Reference proteome</keyword>
<dbReference type="Gene3D" id="3.40.50.1820">
    <property type="entry name" value="alpha/beta hydrolase"/>
    <property type="match status" value="1"/>
</dbReference>
<dbReference type="PIRSF" id="PIRSF001112">
    <property type="entry name" value="Epoxide_hydrolase"/>
    <property type="match status" value="1"/>
</dbReference>
<evidence type="ECO:0000313" key="5">
    <source>
        <dbReference type="EMBL" id="KAF1948921.1"/>
    </source>
</evidence>
<evidence type="ECO:0000256" key="3">
    <source>
        <dbReference type="PIRSR" id="PIRSR001112-1"/>
    </source>
</evidence>
<evidence type="ECO:0000259" key="4">
    <source>
        <dbReference type="Pfam" id="PF06441"/>
    </source>
</evidence>
<evidence type="ECO:0000313" key="6">
    <source>
        <dbReference type="Proteomes" id="UP000800035"/>
    </source>
</evidence>
<dbReference type="InterPro" id="IPR010497">
    <property type="entry name" value="Epoxide_hydro_N"/>
</dbReference>
<sequence>MASSKPYGALPSNASPNIEPFEIHVSDEKYQAFKTLLHLSPIAKPSYENQPPNAHQPQNLGVTRDWIISSKKFWEEQYDWRKQEAYINTFPQYIATVEDDDGRPFKVHFAALFSRKEGAIPVVQSHGWPSTFAEFLPELEVLRKKYTPETLPYHMIIPSLPGWCFSDAPPLDRDWKYEDSARILHKLMLALGFGETGYAGQGGDIGAGVVRIMAAKYPECKALHLNFSYINDPEFAQEVESSLSETEKKGLERFYQFGKTDNAYGKMHGTRTATIGQVLSSSPLALLAWIGEKYLEWVDPSHPIALPTILTEVCLFWFSECAGTSLYSYREDYLWGVYQRDYLHGQKHLYVEKKFGFSYFPKDISAIPRAWMEKTGTLGWYRAHESGGHFPSLERTEVLLGDLEDFLGEVWE</sequence>
<dbReference type="PANTHER" id="PTHR21661:SF39">
    <property type="entry name" value="HYDROLASE, PUTATIVE (AFU_ORTHOLOGUE AFUA_3G08960)-RELATED"/>
    <property type="match status" value="1"/>
</dbReference>
<comment type="similarity">
    <text evidence="1">Belongs to the peptidase S33 family.</text>
</comment>